<dbReference type="Gene3D" id="3.55.50.30">
    <property type="match status" value="1"/>
</dbReference>
<keyword evidence="1" id="KW-0812">Transmembrane</keyword>
<evidence type="ECO:0000313" key="2">
    <source>
        <dbReference type="EMBL" id="MCW3482349.1"/>
    </source>
</evidence>
<sequence length="368" mass="40464">MYHPTPETNDLILQFIQSPHDPFLQEQIAALKASGPEQSAYLEHCLEAWMEEEPEKPVLPAQVEIPAPVEIPVPVAAPVLTMPAAPVPVETPMVTAAPPPAEMMIAPAVTEPPVITAVKTTVVAPRAVNRKWPAAITAAVVLLAVVLIMLRWRRPVEMLVHTNDSGIIDSLVLGKNGKAVLNKTASITYPADFEKDPRITVLSGDVYFDLEQTAPVVFQLDDYTEVRTTGAVLNIHKTPATTQVFLIKGSAVVVKGTGEQIPLTASMLLKQDRYQPLQKKLMKSQAALVWRTGNLQFSEAPLEEILYAVSMYHNIVINVPPSANSLNKRRLTADFNNYTVTETIESLRDMLGVHIVKDSINVYYLTIK</sequence>
<dbReference type="PANTHER" id="PTHR30273">
    <property type="entry name" value="PERIPLASMIC SIGNAL SENSOR AND SIGMA FACTOR ACTIVATOR FECR-RELATED"/>
    <property type="match status" value="1"/>
</dbReference>
<dbReference type="EMBL" id="JAPDNS010000001">
    <property type="protein sequence ID" value="MCW3482349.1"/>
    <property type="molecule type" value="Genomic_DNA"/>
</dbReference>
<keyword evidence="1" id="KW-0472">Membrane</keyword>
<feature type="transmembrane region" description="Helical" evidence="1">
    <location>
        <begin position="132"/>
        <end position="150"/>
    </location>
</feature>
<keyword evidence="1" id="KW-1133">Transmembrane helix</keyword>
<protein>
    <recommendedName>
        <fullName evidence="4">FecR protein domain-containing protein</fullName>
    </recommendedName>
</protein>
<evidence type="ECO:0000256" key="1">
    <source>
        <dbReference type="SAM" id="Phobius"/>
    </source>
</evidence>
<organism evidence="2 3">
    <name type="scientific">Chitinophaga nivalis</name>
    <dbReference type="NCBI Taxonomy" id="2991709"/>
    <lineage>
        <taxon>Bacteria</taxon>
        <taxon>Pseudomonadati</taxon>
        <taxon>Bacteroidota</taxon>
        <taxon>Chitinophagia</taxon>
        <taxon>Chitinophagales</taxon>
        <taxon>Chitinophagaceae</taxon>
        <taxon>Chitinophaga</taxon>
    </lineage>
</organism>
<dbReference type="InterPro" id="IPR012373">
    <property type="entry name" value="Ferrdict_sens_TM"/>
</dbReference>
<keyword evidence="3" id="KW-1185">Reference proteome</keyword>
<reference evidence="2 3" key="1">
    <citation type="submission" date="2022-10" db="EMBL/GenBank/DDBJ databases">
        <title>Chitinophaga nivalis PC15 sp. nov., isolated from Pyeongchang county, South Korea.</title>
        <authorList>
            <person name="Trinh H.N."/>
        </authorList>
    </citation>
    <scope>NUCLEOTIDE SEQUENCE [LARGE SCALE GENOMIC DNA]</scope>
    <source>
        <strain evidence="2 3">PC14</strain>
    </source>
</reference>
<evidence type="ECO:0008006" key="4">
    <source>
        <dbReference type="Google" id="ProtNLM"/>
    </source>
</evidence>
<dbReference type="RefSeq" id="WP_264726659.1">
    <property type="nucleotide sequence ID" value="NZ_JAPDNR010000001.1"/>
</dbReference>
<dbReference type="Gene3D" id="2.60.120.1440">
    <property type="match status" value="1"/>
</dbReference>
<gene>
    <name evidence="2" type="ORF">OL497_00450</name>
</gene>
<evidence type="ECO:0000313" key="3">
    <source>
        <dbReference type="Proteomes" id="UP001207742"/>
    </source>
</evidence>
<proteinExistence type="predicted"/>
<comment type="caution">
    <text evidence="2">The sequence shown here is derived from an EMBL/GenBank/DDBJ whole genome shotgun (WGS) entry which is preliminary data.</text>
</comment>
<accession>A0ABT3IEZ2</accession>
<name>A0ABT3IEZ2_9BACT</name>
<dbReference type="Proteomes" id="UP001207742">
    <property type="component" value="Unassembled WGS sequence"/>
</dbReference>
<dbReference type="PANTHER" id="PTHR30273:SF2">
    <property type="entry name" value="PROTEIN FECR"/>
    <property type="match status" value="1"/>
</dbReference>